<comment type="catalytic activity">
    <reaction evidence="9">
        <text>Na(+)(in) + H(+)(out) = Na(+)(out) + H(+)(in)</text>
        <dbReference type="Rhea" id="RHEA:29419"/>
        <dbReference type="ChEBI" id="CHEBI:15378"/>
        <dbReference type="ChEBI" id="CHEBI:29101"/>
    </reaction>
</comment>
<feature type="transmembrane region" description="Helical" evidence="11">
    <location>
        <begin position="88"/>
        <end position="116"/>
    </location>
</feature>
<name>A0A699YH34_HAELA</name>
<feature type="transmembrane region" description="Helical" evidence="11">
    <location>
        <begin position="29"/>
        <end position="50"/>
    </location>
</feature>
<organism evidence="13 14">
    <name type="scientific">Haematococcus lacustris</name>
    <name type="common">Green alga</name>
    <name type="synonym">Haematococcus pluvialis</name>
    <dbReference type="NCBI Taxonomy" id="44745"/>
    <lineage>
        <taxon>Eukaryota</taxon>
        <taxon>Viridiplantae</taxon>
        <taxon>Chlorophyta</taxon>
        <taxon>core chlorophytes</taxon>
        <taxon>Chlorophyceae</taxon>
        <taxon>CS clade</taxon>
        <taxon>Chlamydomonadales</taxon>
        <taxon>Haematococcaceae</taxon>
        <taxon>Haematococcus</taxon>
    </lineage>
</organism>
<evidence type="ECO:0000256" key="8">
    <source>
        <dbReference type="ARBA" id="ARBA00023201"/>
    </source>
</evidence>
<dbReference type="PRINTS" id="PR01084">
    <property type="entry name" value="NAHEXCHNGR"/>
</dbReference>
<evidence type="ECO:0000256" key="4">
    <source>
        <dbReference type="ARBA" id="ARBA00022989"/>
    </source>
</evidence>
<dbReference type="InterPro" id="IPR006153">
    <property type="entry name" value="Cation/H_exchanger_TM"/>
</dbReference>
<keyword evidence="3 11" id="KW-0812">Transmembrane</keyword>
<evidence type="ECO:0000256" key="2">
    <source>
        <dbReference type="ARBA" id="ARBA00022448"/>
    </source>
</evidence>
<reference evidence="13 14" key="1">
    <citation type="submission" date="2020-02" db="EMBL/GenBank/DDBJ databases">
        <title>Draft genome sequence of Haematococcus lacustris strain NIES-144.</title>
        <authorList>
            <person name="Morimoto D."/>
            <person name="Nakagawa S."/>
            <person name="Yoshida T."/>
            <person name="Sawayama S."/>
        </authorList>
    </citation>
    <scope>NUCLEOTIDE SEQUENCE [LARGE SCALE GENOMIC DNA]</scope>
    <source>
        <strain evidence="13 14">NIES-144</strain>
    </source>
</reference>
<dbReference type="AlphaFoldDB" id="A0A699YH34"/>
<keyword evidence="2" id="KW-0813">Transport</keyword>
<dbReference type="GO" id="GO:0098719">
    <property type="term" value="P:sodium ion import across plasma membrane"/>
    <property type="evidence" value="ECO:0007669"/>
    <property type="project" value="TreeGrafter"/>
</dbReference>
<evidence type="ECO:0000259" key="12">
    <source>
        <dbReference type="Pfam" id="PF00999"/>
    </source>
</evidence>
<keyword evidence="14" id="KW-1185">Reference proteome</keyword>
<dbReference type="PANTHER" id="PTHR10110">
    <property type="entry name" value="SODIUM/HYDROGEN EXCHANGER"/>
    <property type="match status" value="1"/>
</dbReference>
<protein>
    <submittedName>
        <fullName evidence="13">Na_H_Exchanger domain-containing protein</fullName>
    </submittedName>
</protein>
<gene>
    <name evidence="13" type="ORF">HaLaN_04668</name>
</gene>
<evidence type="ECO:0000256" key="1">
    <source>
        <dbReference type="ARBA" id="ARBA00004141"/>
    </source>
</evidence>
<dbReference type="GO" id="GO:0051453">
    <property type="term" value="P:regulation of intracellular pH"/>
    <property type="evidence" value="ECO:0007669"/>
    <property type="project" value="TreeGrafter"/>
</dbReference>
<dbReference type="Proteomes" id="UP000485058">
    <property type="component" value="Unassembled WGS sequence"/>
</dbReference>
<feature type="transmembrane region" description="Helical" evidence="11">
    <location>
        <begin position="56"/>
        <end position="81"/>
    </location>
</feature>
<dbReference type="InterPro" id="IPR004709">
    <property type="entry name" value="NaH_exchanger"/>
</dbReference>
<dbReference type="Gene3D" id="6.10.140.1330">
    <property type="match status" value="1"/>
</dbReference>
<evidence type="ECO:0000313" key="14">
    <source>
        <dbReference type="Proteomes" id="UP000485058"/>
    </source>
</evidence>
<keyword evidence="5" id="KW-0915">Sodium</keyword>
<keyword evidence="6" id="KW-0406">Ion transport</keyword>
<dbReference type="GO" id="GO:0015385">
    <property type="term" value="F:sodium:proton antiporter activity"/>
    <property type="evidence" value="ECO:0007669"/>
    <property type="project" value="InterPro"/>
</dbReference>
<dbReference type="Pfam" id="PF00999">
    <property type="entry name" value="Na_H_Exchanger"/>
    <property type="match status" value="1"/>
</dbReference>
<evidence type="ECO:0000256" key="6">
    <source>
        <dbReference type="ARBA" id="ARBA00023065"/>
    </source>
</evidence>
<dbReference type="GO" id="GO:0005886">
    <property type="term" value="C:plasma membrane"/>
    <property type="evidence" value="ECO:0007669"/>
    <property type="project" value="TreeGrafter"/>
</dbReference>
<keyword evidence="8" id="KW-0739">Sodium transport</keyword>
<dbReference type="EMBL" id="BLLF01000240">
    <property type="protein sequence ID" value="GFH09510.1"/>
    <property type="molecule type" value="Genomic_DNA"/>
</dbReference>
<comment type="catalytic activity">
    <reaction evidence="10">
        <text>K(+)(in) + H(+)(out) = K(+)(out) + H(+)(in)</text>
        <dbReference type="Rhea" id="RHEA:29467"/>
        <dbReference type="ChEBI" id="CHEBI:15378"/>
        <dbReference type="ChEBI" id="CHEBI:29103"/>
    </reaction>
</comment>
<feature type="non-terminal residue" evidence="13">
    <location>
        <position position="171"/>
    </location>
</feature>
<evidence type="ECO:0000256" key="7">
    <source>
        <dbReference type="ARBA" id="ARBA00023136"/>
    </source>
</evidence>
<sequence length="171" mass="18532">MGWCRGSEEHRAAYRDNFMDNRRIHLSEGSAACGLGLVCGLLLLATRHYFVQQAVVTHLLAFSADSFFTFLLPPVIFYAGLSLEKKMFFAYLGPILALGIVGTGIAFLLTAAFLWAGFAGFRLLRLQDCLALGAIFSATDSVATLQVLNADTQPLLFSLVFGEGIINDATS</sequence>
<evidence type="ECO:0000256" key="5">
    <source>
        <dbReference type="ARBA" id="ARBA00023053"/>
    </source>
</evidence>
<dbReference type="PANTHER" id="PTHR10110:SF197">
    <property type="entry name" value="SODIUM_HYDROGEN EXCHANGER"/>
    <property type="match status" value="1"/>
</dbReference>
<dbReference type="InterPro" id="IPR018422">
    <property type="entry name" value="Cation/H_exchanger_CPA1"/>
</dbReference>
<comment type="subcellular location">
    <subcellularLocation>
        <location evidence="1">Membrane</location>
        <topology evidence="1">Multi-pass membrane protein</topology>
    </subcellularLocation>
</comment>
<dbReference type="GO" id="GO:0015386">
    <property type="term" value="F:potassium:proton antiporter activity"/>
    <property type="evidence" value="ECO:0007669"/>
    <property type="project" value="TreeGrafter"/>
</dbReference>
<feature type="non-terminal residue" evidence="13">
    <location>
        <position position="1"/>
    </location>
</feature>
<keyword evidence="7 11" id="KW-0472">Membrane</keyword>
<evidence type="ECO:0000256" key="3">
    <source>
        <dbReference type="ARBA" id="ARBA00022692"/>
    </source>
</evidence>
<evidence type="ECO:0000256" key="11">
    <source>
        <dbReference type="SAM" id="Phobius"/>
    </source>
</evidence>
<evidence type="ECO:0000256" key="9">
    <source>
        <dbReference type="ARBA" id="ARBA00047524"/>
    </source>
</evidence>
<evidence type="ECO:0000256" key="10">
    <source>
        <dbReference type="ARBA" id="ARBA00047912"/>
    </source>
</evidence>
<accession>A0A699YH34</accession>
<proteinExistence type="predicted"/>
<feature type="domain" description="Cation/H+ exchanger transmembrane" evidence="12">
    <location>
        <begin position="23"/>
        <end position="170"/>
    </location>
</feature>
<comment type="caution">
    <text evidence="13">The sequence shown here is derived from an EMBL/GenBank/DDBJ whole genome shotgun (WGS) entry which is preliminary data.</text>
</comment>
<evidence type="ECO:0000313" key="13">
    <source>
        <dbReference type="EMBL" id="GFH09510.1"/>
    </source>
</evidence>
<keyword evidence="4 11" id="KW-1133">Transmembrane helix</keyword>